<comment type="caution">
    <text evidence="1">The sequence shown here is derived from an EMBL/GenBank/DDBJ whole genome shotgun (WGS) entry which is preliminary data.</text>
</comment>
<sequence length="61" mass="6759">MLDKEGLYALGVLPESVEFQEGLSVGAVWSVYRMAKELGIEEALGKILRGSWRCGRYGEIP</sequence>
<organism evidence="1 2">
    <name type="scientific">Candidatus Brocadia sinica JPN1</name>
    <dbReference type="NCBI Taxonomy" id="1197129"/>
    <lineage>
        <taxon>Bacteria</taxon>
        <taxon>Pseudomonadati</taxon>
        <taxon>Planctomycetota</taxon>
        <taxon>Candidatus Brocadiia</taxon>
        <taxon>Candidatus Brocadiales</taxon>
        <taxon>Candidatus Brocadiaceae</taxon>
        <taxon>Candidatus Brocadia</taxon>
    </lineage>
</organism>
<dbReference type="Proteomes" id="UP000032309">
    <property type="component" value="Unassembled WGS sequence"/>
</dbReference>
<proteinExistence type="predicted"/>
<gene>
    <name evidence="1" type="ORF">BROSI_A3677</name>
</gene>
<dbReference type="RefSeq" id="WP_052565145.1">
    <property type="nucleotide sequence ID" value="NZ_BAFN01000001.1"/>
</dbReference>
<evidence type="ECO:0000313" key="2">
    <source>
        <dbReference type="Proteomes" id="UP000032309"/>
    </source>
</evidence>
<dbReference type="EMBL" id="BAFN01000001">
    <property type="protein sequence ID" value="GAN35131.1"/>
    <property type="molecule type" value="Genomic_DNA"/>
</dbReference>
<evidence type="ECO:0000313" key="1">
    <source>
        <dbReference type="EMBL" id="GAN35131.1"/>
    </source>
</evidence>
<name>A0ABQ0K280_9BACT</name>
<protein>
    <submittedName>
        <fullName evidence="1">Uncharacterized protein</fullName>
    </submittedName>
</protein>
<keyword evidence="2" id="KW-1185">Reference proteome</keyword>
<reference evidence="2" key="1">
    <citation type="journal article" date="2015" name="Genome Announc.">
        <title>Draft Genome Sequence of an Anaerobic Ammonium-Oxidizing Bacterium, "Candidatus Brocadia sinica".</title>
        <authorList>
            <person name="Oshiki M."/>
            <person name="Shinyako-Hata K."/>
            <person name="Satoh H."/>
            <person name="Okabe S."/>
        </authorList>
    </citation>
    <scope>NUCLEOTIDE SEQUENCE [LARGE SCALE GENOMIC DNA]</scope>
    <source>
        <strain evidence="2">JPN1</strain>
    </source>
</reference>
<accession>A0ABQ0K280</accession>